<evidence type="ECO:0000256" key="13">
    <source>
        <dbReference type="SAM" id="MobiDB-lite"/>
    </source>
</evidence>
<evidence type="ECO:0000313" key="17">
    <source>
        <dbReference type="Proteomes" id="UP001360560"/>
    </source>
</evidence>
<dbReference type="GeneID" id="90074446"/>
<feature type="transmembrane region" description="Helical" evidence="14">
    <location>
        <begin position="608"/>
        <end position="626"/>
    </location>
</feature>
<dbReference type="InterPro" id="IPR013083">
    <property type="entry name" value="Znf_RING/FYVE/PHD"/>
</dbReference>
<evidence type="ECO:0000256" key="5">
    <source>
        <dbReference type="ARBA" id="ARBA00022679"/>
    </source>
</evidence>
<dbReference type="GO" id="GO:0008270">
    <property type="term" value="F:zinc ion binding"/>
    <property type="evidence" value="ECO:0007669"/>
    <property type="project" value="UniProtKB-KW"/>
</dbReference>
<keyword evidence="7" id="KW-0479">Metal-binding</keyword>
<dbReference type="GO" id="GO:0061630">
    <property type="term" value="F:ubiquitin protein ligase activity"/>
    <property type="evidence" value="ECO:0007669"/>
    <property type="project" value="UniProtKB-EC"/>
</dbReference>
<feature type="transmembrane region" description="Helical" evidence="14">
    <location>
        <begin position="1001"/>
        <end position="1026"/>
    </location>
</feature>
<dbReference type="PANTHER" id="PTHR13145:SF0">
    <property type="entry name" value="E3 UBIQUITIN-PROTEIN LIGASE MARCHF6"/>
    <property type="match status" value="1"/>
</dbReference>
<comment type="subcellular location">
    <subcellularLocation>
        <location evidence="2">Membrane</location>
        <topology evidence="2">Multi-pass membrane protein</topology>
    </subcellularLocation>
</comment>
<evidence type="ECO:0000256" key="8">
    <source>
        <dbReference type="ARBA" id="ARBA00022771"/>
    </source>
</evidence>
<feature type="transmembrane region" description="Helical" evidence="14">
    <location>
        <begin position="1056"/>
        <end position="1080"/>
    </location>
</feature>
<dbReference type="SMART" id="SM00744">
    <property type="entry name" value="RINGv"/>
    <property type="match status" value="1"/>
</dbReference>
<dbReference type="RefSeq" id="XP_064853467.1">
    <property type="nucleotide sequence ID" value="XM_064997395.1"/>
</dbReference>
<feature type="transmembrane region" description="Helical" evidence="14">
    <location>
        <begin position="409"/>
        <end position="431"/>
    </location>
</feature>
<comment type="catalytic activity">
    <reaction evidence="1">
        <text>S-ubiquitinyl-[E2 ubiquitin-conjugating enzyme]-L-cysteine + [acceptor protein]-L-lysine = [E2 ubiquitin-conjugating enzyme]-L-cysteine + N(6)-ubiquitinyl-[acceptor protein]-L-lysine.</text>
        <dbReference type="EC" id="2.3.2.27"/>
    </reaction>
</comment>
<feature type="transmembrane region" description="Helical" evidence="14">
    <location>
        <begin position="772"/>
        <end position="794"/>
    </location>
</feature>
<evidence type="ECO:0000256" key="2">
    <source>
        <dbReference type="ARBA" id="ARBA00004141"/>
    </source>
</evidence>
<dbReference type="Proteomes" id="UP001360560">
    <property type="component" value="Unassembled WGS sequence"/>
</dbReference>
<evidence type="ECO:0000256" key="3">
    <source>
        <dbReference type="ARBA" id="ARBA00004906"/>
    </source>
</evidence>
<keyword evidence="8" id="KW-0863">Zinc-finger</keyword>
<dbReference type="SUPFAM" id="SSF57850">
    <property type="entry name" value="RING/U-box"/>
    <property type="match status" value="1"/>
</dbReference>
<feature type="compositionally biased region" description="Acidic residues" evidence="13">
    <location>
        <begin position="363"/>
        <end position="375"/>
    </location>
</feature>
<evidence type="ECO:0000256" key="4">
    <source>
        <dbReference type="ARBA" id="ARBA00012483"/>
    </source>
</evidence>
<evidence type="ECO:0000313" key="16">
    <source>
        <dbReference type="EMBL" id="GMM36471.1"/>
    </source>
</evidence>
<comment type="caution">
    <text evidence="16">The sequence shown here is derived from an EMBL/GenBank/DDBJ whole genome shotgun (WGS) entry which is preliminary data.</text>
</comment>
<feature type="compositionally biased region" description="Acidic residues" evidence="13">
    <location>
        <begin position="1421"/>
        <end position="1464"/>
    </location>
</feature>
<evidence type="ECO:0000256" key="10">
    <source>
        <dbReference type="ARBA" id="ARBA00022833"/>
    </source>
</evidence>
<dbReference type="GO" id="GO:0005789">
    <property type="term" value="C:endoplasmic reticulum membrane"/>
    <property type="evidence" value="ECO:0007669"/>
    <property type="project" value="TreeGrafter"/>
</dbReference>
<keyword evidence="6 14" id="KW-0812">Transmembrane</keyword>
<dbReference type="PROSITE" id="PS51292">
    <property type="entry name" value="ZF_RING_CH"/>
    <property type="match status" value="1"/>
</dbReference>
<evidence type="ECO:0000256" key="1">
    <source>
        <dbReference type="ARBA" id="ARBA00000900"/>
    </source>
</evidence>
<dbReference type="EC" id="2.3.2.27" evidence="4"/>
<keyword evidence="12 14" id="KW-0472">Membrane</keyword>
<feature type="transmembrane region" description="Helical" evidence="14">
    <location>
        <begin position="172"/>
        <end position="192"/>
    </location>
</feature>
<feature type="transmembrane region" description="Helical" evidence="14">
    <location>
        <begin position="85"/>
        <end position="109"/>
    </location>
</feature>
<feature type="transmembrane region" description="Helical" evidence="14">
    <location>
        <begin position="546"/>
        <end position="564"/>
    </location>
</feature>
<dbReference type="CDD" id="cd16702">
    <property type="entry name" value="RING_CH-C4HC3_MARCH6"/>
    <property type="match status" value="1"/>
</dbReference>
<evidence type="ECO:0000256" key="6">
    <source>
        <dbReference type="ARBA" id="ARBA00022692"/>
    </source>
</evidence>
<reference evidence="16 17" key="1">
    <citation type="journal article" date="2023" name="Elife">
        <title>Identification of key yeast species and microbe-microbe interactions impacting larval growth of Drosophila in the wild.</title>
        <authorList>
            <person name="Mure A."/>
            <person name="Sugiura Y."/>
            <person name="Maeda R."/>
            <person name="Honda K."/>
            <person name="Sakurai N."/>
            <person name="Takahashi Y."/>
            <person name="Watada M."/>
            <person name="Katoh T."/>
            <person name="Gotoh A."/>
            <person name="Gotoh Y."/>
            <person name="Taniguchi I."/>
            <person name="Nakamura K."/>
            <person name="Hayashi T."/>
            <person name="Katayama T."/>
            <person name="Uemura T."/>
            <person name="Hattori Y."/>
        </authorList>
    </citation>
    <scope>NUCLEOTIDE SEQUENCE [LARGE SCALE GENOMIC DNA]</scope>
    <source>
        <strain evidence="16 17">SC-9</strain>
    </source>
</reference>
<comment type="pathway">
    <text evidence="3">Protein modification; protein ubiquitination.</text>
</comment>
<evidence type="ECO:0000259" key="15">
    <source>
        <dbReference type="PROSITE" id="PS51292"/>
    </source>
</evidence>
<evidence type="ECO:0000256" key="7">
    <source>
        <dbReference type="ARBA" id="ARBA00022723"/>
    </source>
</evidence>
<evidence type="ECO:0000256" key="11">
    <source>
        <dbReference type="ARBA" id="ARBA00022989"/>
    </source>
</evidence>
<keyword evidence="17" id="KW-1185">Reference proteome</keyword>
<dbReference type="EMBL" id="BTFZ01000011">
    <property type="protein sequence ID" value="GMM36471.1"/>
    <property type="molecule type" value="Genomic_DNA"/>
</dbReference>
<feature type="region of interest" description="Disordered" evidence="13">
    <location>
        <begin position="353"/>
        <end position="382"/>
    </location>
</feature>
<evidence type="ECO:0000256" key="12">
    <source>
        <dbReference type="ARBA" id="ARBA00023136"/>
    </source>
</evidence>
<dbReference type="Pfam" id="PF12906">
    <property type="entry name" value="RINGv"/>
    <property type="match status" value="1"/>
</dbReference>
<sequence length="1470" mass="169005">MAENTCRICRCEGAPDDPLFYPCKCRGSIKYIHQDCLIQWLNHSQRAPKCDICNTEYKFTTVYQDDTPDKVPFLLIIKKTIQKSIAIATSILLILNVLVFLLLQVPIFFMVVGRALNWVIDNRLPYSDSILHSVLFGDYFLFNREESSLLDSDTISTTKLILSLRMTLFDGIFYIVLLVIVHLLLFVTREMVTRDDGFQKLLNKKFGPDRKRIERRQLEEARLILDDLARNAAQRRADALNAQRLANAQNIENNNHNGNIVNDQDSDDELDENIWMGRNEFERNIMNINAPFPINPQHAFPDIPNNMDNVRAEDDEIHDLDEPLNFQEEQQRINGDLLNPRGADFPLEMLLGQQNNNNVNNDDNNEDDDNNDLEDQPERGNLNLNVRVGDNDNILQIEYGLTLFSPIKIACLVDLLLALWLIVAYLIPSIIGKEGIILLKRILLHLKDTSLSINYIMASYFQKPLDSAIVILDRHAHHLIKEYTPSLKDLSYSEIFYKLFGYSSNPFSKLAVDTLNAIYQVLIKPVSSVFTNIVNSEYPLRTIERMTMLLFSYFVGFYLLYNFMNYLNKRRRRESGFISGGSRRFVCFLFEIFSTLKVFFIFALELVVFPIFCGVLVDFVIAPLILSNFELKLANPFAEAAGAEKVTENIIRIFASNELDSFFSSNSDTHINGTIDSVVPIASVSTNTSVAAGVTAASSFKAFFYISTPLKVIYYWSIGTSYMCFLSLFVGMTRTHILRPGVLYFITSPDDQNARLLHKALVKPLWLQLSRIVLSGLIYSIFVLVGIGGVTYSIRFIPPYLFSGNGQILPIKLFYRISSFLSINPVLWKLSVDTPLITKYVRAYWERVFRIVCQQLRLSSFILDIDVPKERGHLIYRSIFHQFVYHLNNIIGTDWNSRYGLLPDYHQPQSKRTVKEYFKQNSDIHVAFIPDGNFVRAPDHEAASKRYLVNLFVPVTKDDKLLAPIEASRKAPTNYDSDSDEDITPSTYSVVYRPPKFRYRIFALLVYLWFFAALLIVSVIAAAFVIGRPITSFLCHYANGSFLNLFSFHDLDGYCITGIGIDLPSIIFGTFVLIYGLGWFDKWTASRKEQALLDIDEHNEEELREEDFDNVEDLFENVDIEVIPAGAVELVENHGWFARAQRIPNDIIKSAIRGLKFAYNILKIYVTVLIICAISFLWCFYAHIICVDFPYTYFTDNDNFQKLRSLMERFTFLPLASSSPISTDSLKFTEVLVNNIEGYVLKLNYKTFIIHFVVSWFTFMPLITALAKEIMNVMMDGLVETLTCENLVNDFARPLIHKILSYQVPSFVLIVSTNIFIRFYVYRTHQYRSLNSVDIINAEMSFFNDNDITFTITPRAVKQLLGITWDFKCSPGTMDALTLPASLLVGFIFQTIDHVKRYFDMMNELVKDEMYVKSQRLENMEVLENENGDEEEDEDEHDEDEHDDDDAEDGDLDEIELEDEDESDSSLLVD</sequence>
<evidence type="ECO:0000256" key="14">
    <source>
        <dbReference type="SAM" id="Phobius"/>
    </source>
</evidence>
<keyword evidence="9" id="KW-0833">Ubl conjugation pathway</keyword>
<feature type="transmembrane region" description="Helical" evidence="14">
    <location>
        <begin position="1162"/>
        <end position="1184"/>
    </location>
</feature>
<dbReference type="PANTHER" id="PTHR13145">
    <property type="entry name" value="SSM4 PROTEIN"/>
    <property type="match status" value="1"/>
</dbReference>
<keyword evidence="11 14" id="KW-1133">Transmembrane helix</keyword>
<name>A0AAV5QPD9_9ASCO</name>
<proteinExistence type="predicted"/>
<evidence type="ECO:0000256" key="9">
    <source>
        <dbReference type="ARBA" id="ARBA00022786"/>
    </source>
</evidence>
<gene>
    <name evidence="16" type="ORF">DASC09_037960</name>
</gene>
<keyword evidence="10" id="KW-0862">Zinc</keyword>
<dbReference type="FunFam" id="3.30.40.10:FF:000287">
    <property type="entry name" value="RING finger membrane protein"/>
    <property type="match status" value="1"/>
</dbReference>
<dbReference type="InterPro" id="IPR011016">
    <property type="entry name" value="Znf_RING-CH"/>
</dbReference>
<feature type="region of interest" description="Disordered" evidence="13">
    <location>
        <begin position="1417"/>
        <end position="1470"/>
    </location>
</feature>
<feature type="transmembrane region" description="Helical" evidence="14">
    <location>
        <begin position="713"/>
        <end position="732"/>
    </location>
</feature>
<keyword evidence="5" id="KW-0808">Transferase</keyword>
<organism evidence="16 17">
    <name type="scientific">Saccharomycopsis crataegensis</name>
    <dbReference type="NCBI Taxonomy" id="43959"/>
    <lineage>
        <taxon>Eukaryota</taxon>
        <taxon>Fungi</taxon>
        <taxon>Dikarya</taxon>
        <taxon>Ascomycota</taxon>
        <taxon>Saccharomycotina</taxon>
        <taxon>Saccharomycetes</taxon>
        <taxon>Saccharomycopsidaceae</taxon>
        <taxon>Saccharomycopsis</taxon>
    </lineage>
</organism>
<dbReference type="Gene3D" id="3.30.40.10">
    <property type="entry name" value="Zinc/RING finger domain, C3HC4 (zinc finger)"/>
    <property type="match status" value="1"/>
</dbReference>
<protein>
    <recommendedName>
        <fullName evidence="4">RING-type E3 ubiquitin transferase</fullName>
        <ecNumber evidence="4">2.3.2.27</ecNumber>
    </recommendedName>
</protein>
<feature type="domain" description="RING-CH-type" evidence="15">
    <location>
        <begin position="1"/>
        <end position="60"/>
    </location>
</feature>
<feature type="transmembrane region" description="Helical" evidence="14">
    <location>
        <begin position="585"/>
        <end position="602"/>
    </location>
</feature>
<dbReference type="GO" id="GO:0036503">
    <property type="term" value="P:ERAD pathway"/>
    <property type="evidence" value="ECO:0007669"/>
    <property type="project" value="TreeGrafter"/>
</dbReference>
<accession>A0AAV5QPD9</accession>
<feature type="transmembrane region" description="Helical" evidence="14">
    <location>
        <begin position="1299"/>
        <end position="1321"/>
    </location>
</feature>
<feature type="transmembrane region" description="Helical" evidence="14">
    <location>
        <begin position="1248"/>
        <end position="1267"/>
    </location>
</feature>